<keyword evidence="1" id="KW-0812">Transmembrane</keyword>
<keyword evidence="1" id="KW-1133">Transmembrane helix</keyword>
<reference evidence="2 3" key="2">
    <citation type="journal article" date="2022" name="Mol. Biol. Evol.">
        <title>Comparative Genomics Reveals Insights into the Divergent Evolution of Astigmatic Mites and Household Pest Adaptations.</title>
        <authorList>
            <person name="Xiong Q."/>
            <person name="Wan A.T."/>
            <person name="Liu X."/>
            <person name="Fung C.S."/>
            <person name="Xiao X."/>
            <person name="Malainual N."/>
            <person name="Hou J."/>
            <person name="Wang L."/>
            <person name="Wang M."/>
            <person name="Yang K.Y."/>
            <person name="Cui Y."/>
            <person name="Leung E.L."/>
            <person name="Nong W."/>
            <person name="Shin S.K."/>
            <person name="Au S.W."/>
            <person name="Jeong K.Y."/>
            <person name="Chew F.T."/>
            <person name="Hui J.H."/>
            <person name="Leung T.F."/>
            <person name="Tungtrongchitr A."/>
            <person name="Zhong N."/>
            <person name="Liu Z."/>
            <person name="Tsui S.K."/>
        </authorList>
    </citation>
    <scope>NUCLEOTIDE SEQUENCE [LARGE SCALE GENOMIC DNA]</scope>
    <source>
        <strain evidence="2">Derp</strain>
    </source>
</reference>
<accession>A0ABQ8JMF6</accession>
<gene>
    <name evidence="2" type="ORF">DERP_005192</name>
</gene>
<comment type="caution">
    <text evidence="2">The sequence shown here is derived from an EMBL/GenBank/DDBJ whole genome shotgun (WGS) entry which is preliminary data.</text>
</comment>
<organism evidence="2 3">
    <name type="scientific">Dermatophagoides pteronyssinus</name>
    <name type="common">European house dust mite</name>
    <dbReference type="NCBI Taxonomy" id="6956"/>
    <lineage>
        <taxon>Eukaryota</taxon>
        <taxon>Metazoa</taxon>
        <taxon>Ecdysozoa</taxon>
        <taxon>Arthropoda</taxon>
        <taxon>Chelicerata</taxon>
        <taxon>Arachnida</taxon>
        <taxon>Acari</taxon>
        <taxon>Acariformes</taxon>
        <taxon>Sarcoptiformes</taxon>
        <taxon>Astigmata</taxon>
        <taxon>Psoroptidia</taxon>
        <taxon>Analgoidea</taxon>
        <taxon>Pyroglyphidae</taxon>
        <taxon>Dermatophagoidinae</taxon>
        <taxon>Dermatophagoides</taxon>
    </lineage>
</organism>
<dbReference type="Proteomes" id="UP000887458">
    <property type="component" value="Unassembled WGS sequence"/>
</dbReference>
<evidence type="ECO:0000313" key="3">
    <source>
        <dbReference type="Proteomes" id="UP000887458"/>
    </source>
</evidence>
<feature type="transmembrane region" description="Helical" evidence="1">
    <location>
        <begin position="20"/>
        <end position="42"/>
    </location>
</feature>
<name>A0ABQ8JMF6_DERPT</name>
<reference evidence="2 3" key="1">
    <citation type="journal article" date="2018" name="J. Allergy Clin. Immunol.">
        <title>High-quality assembly of Dermatophagoides pteronyssinus genome and transcriptome reveals a wide range of novel allergens.</title>
        <authorList>
            <person name="Liu X.Y."/>
            <person name="Yang K.Y."/>
            <person name="Wang M.Q."/>
            <person name="Kwok J.S."/>
            <person name="Zeng X."/>
            <person name="Yang Z."/>
            <person name="Xiao X.J."/>
            <person name="Lau C.P."/>
            <person name="Li Y."/>
            <person name="Huang Z.M."/>
            <person name="Ba J.G."/>
            <person name="Yim A.K."/>
            <person name="Ouyang C.Y."/>
            <person name="Ngai S.M."/>
            <person name="Chan T.F."/>
            <person name="Leung E.L."/>
            <person name="Liu L."/>
            <person name="Liu Z.G."/>
            <person name="Tsui S.K."/>
        </authorList>
    </citation>
    <scope>NUCLEOTIDE SEQUENCE [LARGE SCALE GENOMIC DNA]</scope>
    <source>
        <strain evidence="2">Derp</strain>
    </source>
</reference>
<keyword evidence="1" id="KW-0472">Membrane</keyword>
<protein>
    <submittedName>
        <fullName evidence="2">Uncharacterized protein</fullName>
    </submittedName>
</protein>
<evidence type="ECO:0000256" key="1">
    <source>
        <dbReference type="SAM" id="Phobius"/>
    </source>
</evidence>
<sequence>MISSQHLSSLSSTLSLGFSSSLFTNNFNSVNFGVIIVVSLHLRLRITEICRKHSVETNSHICKRFIRISVISALNFRYDAAVKKSLRIPSCHINAANIARIHCAERFEMAIFIDIVLDVEYACILSFDNRTQIPSSFSD</sequence>
<dbReference type="EMBL" id="NJHN03000031">
    <property type="protein sequence ID" value="KAH9423612.1"/>
    <property type="molecule type" value="Genomic_DNA"/>
</dbReference>
<proteinExistence type="predicted"/>
<keyword evidence="3" id="KW-1185">Reference proteome</keyword>
<evidence type="ECO:0000313" key="2">
    <source>
        <dbReference type="EMBL" id="KAH9423612.1"/>
    </source>
</evidence>